<reference evidence="7" key="1">
    <citation type="submission" date="2021-02" db="EMBL/GenBank/DDBJ databases">
        <title>Genome sequence Cadophora malorum strain M34.</title>
        <authorList>
            <person name="Stefanovic E."/>
            <person name="Vu D."/>
            <person name="Scully C."/>
            <person name="Dijksterhuis J."/>
            <person name="Roader J."/>
            <person name="Houbraken J."/>
        </authorList>
    </citation>
    <scope>NUCLEOTIDE SEQUENCE</scope>
    <source>
        <strain evidence="7">M34</strain>
    </source>
</reference>
<keyword evidence="5" id="KW-0862">Zinc</keyword>
<feature type="region of interest" description="Disordered" evidence="6">
    <location>
        <begin position="88"/>
        <end position="110"/>
    </location>
</feature>
<keyword evidence="8" id="KW-1185">Reference proteome</keyword>
<sequence>MSQSQDSSVLALPPPSPNQTYVTISALDAGHLTLPEYLFITDTSPTIRTTVPSLSFLIQHPSASPTRPGKTTNLVFDLGLKRDFSGYRTAQQHHAAQRQPTITSPDAADSLRKGGLDPATDIDIVLLSHVHWDHVGTPSDFPKSKFFVGSGTLHLLANGGGPLYPAELFNPDELPRDRTWEFPPVTEPDPSTAVEKQKQTQHVWKPLAQFPATLDLFGDGSVYVVDSPGHLYGHVNLLARISPTKWVYLGGDCCHDVRILTGEQGVALYDDGHGGKRSVHVDTKVAEGTIGRIGKLIGRGDMRLPEGVEVEVIVAHDKGWRERNGPRFLPGTL</sequence>
<dbReference type="OrthoDB" id="10250730at2759"/>
<dbReference type="Gene3D" id="3.60.15.10">
    <property type="entry name" value="Ribonuclease Z/Hydroxyacylglutathione hydrolase-like"/>
    <property type="match status" value="1"/>
</dbReference>
<protein>
    <recommendedName>
        <fullName evidence="9">Metallo-hydrolase/oxidoreductase</fullName>
    </recommendedName>
</protein>
<dbReference type="PANTHER" id="PTHR42978">
    <property type="entry name" value="QUORUM-QUENCHING LACTONASE YTNP-RELATED-RELATED"/>
    <property type="match status" value="1"/>
</dbReference>
<evidence type="ECO:0000256" key="2">
    <source>
        <dbReference type="ARBA" id="ARBA00007749"/>
    </source>
</evidence>
<proteinExistence type="inferred from homology"/>
<organism evidence="7 8">
    <name type="scientific">Cadophora malorum</name>
    <dbReference type="NCBI Taxonomy" id="108018"/>
    <lineage>
        <taxon>Eukaryota</taxon>
        <taxon>Fungi</taxon>
        <taxon>Dikarya</taxon>
        <taxon>Ascomycota</taxon>
        <taxon>Pezizomycotina</taxon>
        <taxon>Leotiomycetes</taxon>
        <taxon>Helotiales</taxon>
        <taxon>Ploettnerulaceae</taxon>
        <taxon>Cadophora</taxon>
    </lineage>
</organism>
<evidence type="ECO:0000256" key="1">
    <source>
        <dbReference type="ARBA" id="ARBA00001947"/>
    </source>
</evidence>
<dbReference type="EMBL" id="JAFJYH010000245">
    <property type="protein sequence ID" value="KAG4414857.1"/>
    <property type="molecule type" value="Genomic_DNA"/>
</dbReference>
<evidence type="ECO:0008006" key="9">
    <source>
        <dbReference type="Google" id="ProtNLM"/>
    </source>
</evidence>
<evidence type="ECO:0000256" key="3">
    <source>
        <dbReference type="ARBA" id="ARBA00022723"/>
    </source>
</evidence>
<evidence type="ECO:0000256" key="5">
    <source>
        <dbReference type="ARBA" id="ARBA00022833"/>
    </source>
</evidence>
<name>A0A8H7T9A7_9HELO</name>
<evidence type="ECO:0000313" key="7">
    <source>
        <dbReference type="EMBL" id="KAG4414857.1"/>
    </source>
</evidence>
<dbReference type="GO" id="GO:0016787">
    <property type="term" value="F:hydrolase activity"/>
    <property type="evidence" value="ECO:0007669"/>
    <property type="project" value="UniProtKB-KW"/>
</dbReference>
<keyword evidence="3" id="KW-0479">Metal-binding</keyword>
<evidence type="ECO:0000313" key="8">
    <source>
        <dbReference type="Proteomes" id="UP000664132"/>
    </source>
</evidence>
<comment type="cofactor">
    <cofactor evidence="1">
        <name>Zn(2+)</name>
        <dbReference type="ChEBI" id="CHEBI:29105"/>
    </cofactor>
</comment>
<evidence type="ECO:0000256" key="6">
    <source>
        <dbReference type="SAM" id="MobiDB-lite"/>
    </source>
</evidence>
<dbReference type="SUPFAM" id="SSF56281">
    <property type="entry name" value="Metallo-hydrolase/oxidoreductase"/>
    <property type="match status" value="1"/>
</dbReference>
<dbReference type="PANTHER" id="PTHR42978:SF2">
    <property type="entry name" value="102 KBASES UNSTABLE REGION: FROM 1 TO 119443"/>
    <property type="match status" value="1"/>
</dbReference>
<dbReference type="GO" id="GO:0046872">
    <property type="term" value="F:metal ion binding"/>
    <property type="evidence" value="ECO:0007669"/>
    <property type="project" value="UniProtKB-KW"/>
</dbReference>
<dbReference type="AlphaFoldDB" id="A0A8H7T9A7"/>
<dbReference type="InterPro" id="IPR036866">
    <property type="entry name" value="RibonucZ/Hydroxyglut_hydro"/>
</dbReference>
<evidence type="ECO:0000256" key="4">
    <source>
        <dbReference type="ARBA" id="ARBA00022801"/>
    </source>
</evidence>
<comment type="similarity">
    <text evidence="2">Belongs to the metallo-beta-lactamase superfamily.</text>
</comment>
<keyword evidence="4" id="KW-0378">Hydrolase</keyword>
<accession>A0A8H7T9A7</accession>
<dbReference type="Proteomes" id="UP000664132">
    <property type="component" value="Unassembled WGS sequence"/>
</dbReference>
<gene>
    <name evidence="7" type="ORF">IFR04_011995</name>
</gene>
<dbReference type="InterPro" id="IPR051013">
    <property type="entry name" value="MBL_superfamily_lactonases"/>
</dbReference>
<comment type="caution">
    <text evidence="7">The sequence shown here is derived from an EMBL/GenBank/DDBJ whole genome shotgun (WGS) entry which is preliminary data.</text>
</comment>
<dbReference type="CDD" id="cd07730">
    <property type="entry name" value="metallo-hydrolase-like_MBL-fold"/>
    <property type="match status" value="1"/>
</dbReference>